<dbReference type="Pfam" id="PF13087">
    <property type="entry name" value="AAA_12"/>
    <property type="match status" value="1"/>
</dbReference>
<evidence type="ECO:0000256" key="3">
    <source>
        <dbReference type="ARBA" id="ARBA00022801"/>
    </source>
</evidence>
<keyword evidence="9" id="KW-1185">Reference proteome</keyword>
<dbReference type="CDD" id="cd18808">
    <property type="entry name" value="SF1_C_Upf1"/>
    <property type="match status" value="1"/>
</dbReference>
<proteinExistence type="inferred from homology"/>
<dbReference type="EMBL" id="JAGKSB010000009">
    <property type="protein sequence ID" value="MBP3943659.1"/>
    <property type="molecule type" value="Genomic_DNA"/>
</dbReference>
<comment type="caution">
    <text evidence="8">The sequence shown here is derived from an EMBL/GenBank/DDBJ whole genome shotgun (WGS) entry which is preliminary data.</text>
</comment>
<dbReference type="GO" id="GO:0016787">
    <property type="term" value="F:hydrolase activity"/>
    <property type="evidence" value="ECO:0007669"/>
    <property type="project" value="UniProtKB-KW"/>
</dbReference>
<feature type="domain" description="DNA2/NAM7 helicase-like C-terminal" evidence="7">
    <location>
        <begin position="407"/>
        <end position="603"/>
    </location>
</feature>
<evidence type="ECO:0000313" key="9">
    <source>
        <dbReference type="Proteomes" id="UP000679691"/>
    </source>
</evidence>
<evidence type="ECO:0000313" key="8">
    <source>
        <dbReference type="EMBL" id="MBP3943659.1"/>
    </source>
</evidence>
<keyword evidence="4" id="KW-0347">Helicase</keyword>
<evidence type="ECO:0000259" key="7">
    <source>
        <dbReference type="Pfam" id="PF13087"/>
    </source>
</evidence>
<evidence type="ECO:0000256" key="2">
    <source>
        <dbReference type="ARBA" id="ARBA00022741"/>
    </source>
</evidence>
<keyword evidence="3" id="KW-0378">Hydrolase</keyword>
<gene>
    <name evidence="8" type="ORF">J5U18_08805</name>
</gene>
<dbReference type="GO" id="GO:0005524">
    <property type="term" value="F:ATP binding"/>
    <property type="evidence" value="ECO:0007669"/>
    <property type="project" value="UniProtKB-KW"/>
</dbReference>
<protein>
    <submittedName>
        <fullName evidence="8">AAA family ATPase</fullName>
    </submittedName>
</protein>
<dbReference type="PANTHER" id="PTHR43788:SF8">
    <property type="entry name" value="DNA-BINDING PROTEIN SMUBP-2"/>
    <property type="match status" value="1"/>
</dbReference>
<name>A0A8T4H9U4_9SPHI</name>
<evidence type="ECO:0000256" key="5">
    <source>
        <dbReference type="ARBA" id="ARBA00022840"/>
    </source>
</evidence>
<dbReference type="InterPro" id="IPR027417">
    <property type="entry name" value="P-loop_NTPase"/>
</dbReference>
<dbReference type="GO" id="GO:0043139">
    <property type="term" value="F:5'-3' DNA helicase activity"/>
    <property type="evidence" value="ECO:0007669"/>
    <property type="project" value="TreeGrafter"/>
</dbReference>
<dbReference type="Proteomes" id="UP000679691">
    <property type="component" value="Unassembled WGS sequence"/>
</dbReference>
<dbReference type="InterPro" id="IPR041679">
    <property type="entry name" value="DNA2/NAM7-like_C"/>
</dbReference>
<dbReference type="InterPro" id="IPR047187">
    <property type="entry name" value="SF1_C_Upf1"/>
</dbReference>
<accession>A0A8T4H9U4</accession>
<dbReference type="InterPro" id="IPR041677">
    <property type="entry name" value="DNA2/NAM7_AAA_11"/>
</dbReference>
<keyword evidence="2" id="KW-0547">Nucleotide-binding</keyword>
<dbReference type="RefSeq" id="WP_353547159.1">
    <property type="nucleotide sequence ID" value="NZ_JAGKSB010000009.1"/>
</dbReference>
<sequence>MSEQQHYFEDLFELLEEEQNYDRQQYQDTLAFASTNERVSKGVTWFPIAIQQTEIGAGDYLSISIQRTTNMEGSHQFRFGMPVALFSNYAPQEDRIPGTIAFVSAKLMRISMRIDELPAWTRKGKLGVDLLFDENSYQEMRATLKRAATITHPLIPLLLRTHDLPAIQQKEYFPLSHLNNKQQDAVHQILNTPDIAVVHGPPGTGKTTTLITAIAALWKLHKKQLLVVAPSNTAVDLLTERLAAQQLQVLRIGNPVKVSEELQRLTLDGKMALHPAVKDIKTLKKQAAAYTDMAHKYKRSFGKAERDQRKALFSEARKIMAEVDATYDFISSSLIEQAEVITATLVGANHYKIKERNYHTVFIDEAGQALEPACWVPILKGSKLVLAGDHLQLPPTVKSSGTKAQQLKHTLLEKVCALYPERVTLLQEQYRMHASIMAFSSEQFYQGQLCAHHSVATQLLPGMPAAVKFIDTAGSGFEETVVENAIFNQEEAQFTISYLLQVCMDLKGAAVENHFPRIGLISPYRKQVLVLQQLFQEEERLAEFAPYVQINTIDSFQGQERDCIIISLTRSNSKFEIGFLAETRRMNVALTRAKKQLTVIGDSATLSKSKFYTDFINFSERNDAYHSIWEYMS</sequence>
<evidence type="ECO:0000256" key="1">
    <source>
        <dbReference type="ARBA" id="ARBA00007913"/>
    </source>
</evidence>
<dbReference type="Gene3D" id="2.40.30.270">
    <property type="match status" value="1"/>
</dbReference>
<keyword evidence="5" id="KW-0067">ATP-binding</keyword>
<dbReference type="AlphaFoldDB" id="A0A8T4H9U4"/>
<evidence type="ECO:0000259" key="6">
    <source>
        <dbReference type="Pfam" id="PF13086"/>
    </source>
</evidence>
<dbReference type="FunFam" id="3.40.50.300:FF:000326">
    <property type="entry name" value="P-loop containing nucleoside triphosphate hydrolase"/>
    <property type="match status" value="1"/>
</dbReference>
<dbReference type="PANTHER" id="PTHR43788">
    <property type="entry name" value="DNA2/NAM7 HELICASE FAMILY MEMBER"/>
    <property type="match status" value="1"/>
</dbReference>
<dbReference type="Pfam" id="PF13086">
    <property type="entry name" value="AAA_11"/>
    <property type="match status" value="1"/>
</dbReference>
<comment type="similarity">
    <text evidence="1">Belongs to the DNA2/NAM7 helicase family.</text>
</comment>
<dbReference type="Gene3D" id="3.40.50.300">
    <property type="entry name" value="P-loop containing nucleotide triphosphate hydrolases"/>
    <property type="match status" value="2"/>
</dbReference>
<feature type="domain" description="DNA2/NAM7 helicase helicase" evidence="6">
    <location>
        <begin position="177"/>
        <end position="399"/>
    </location>
</feature>
<organism evidence="8 9">
    <name type="scientific">Rhinopithecimicrobium faecis</name>
    <dbReference type="NCBI Taxonomy" id="2820698"/>
    <lineage>
        <taxon>Bacteria</taxon>
        <taxon>Pseudomonadati</taxon>
        <taxon>Bacteroidota</taxon>
        <taxon>Sphingobacteriia</taxon>
        <taxon>Sphingobacteriales</taxon>
        <taxon>Sphingobacteriaceae</taxon>
        <taxon>Rhinopithecimicrobium</taxon>
    </lineage>
</organism>
<reference evidence="8" key="1">
    <citation type="submission" date="2021-03" db="EMBL/GenBank/DDBJ databases">
        <authorList>
            <person name="Lu T."/>
            <person name="Wang Q."/>
            <person name="Han X."/>
        </authorList>
    </citation>
    <scope>NUCLEOTIDE SEQUENCE</scope>
    <source>
        <strain evidence="8">WQ 2009</strain>
    </source>
</reference>
<dbReference type="SUPFAM" id="SSF52540">
    <property type="entry name" value="P-loop containing nucleoside triphosphate hydrolases"/>
    <property type="match status" value="1"/>
</dbReference>
<evidence type="ECO:0000256" key="4">
    <source>
        <dbReference type="ARBA" id="ARBA00022806"/>
    </source>
</evidence>
<dbReference type="GO" id="GO:0005694">
    <property type="term" value="C:chromosome"/>
    <property type="evidence" value="ECO:0007669"/>
    <property type="project" value="UniProtKB-ARBA"/>
</dbReference>
<dbReference type="InterPro" id="IPR050534">
    <property type="entry name" value="Coronavir_polyprotein_1ab"/>
</dbReference>